<sequence>MLVCSGLLVLHCFRRCLDRTLSILHPRLMISPRLLPGVASDLSFSQPGAVSLVSHLLLNLSVVSFGTVQYTCRVTSGGRL</sequence>
<gene>
    <name evidence="1" type="ORF">BDW42DRAFT_179283</name>
</gene>
<dbReference type="EMBL" id="KZ559626">
    <property type="protein sequence ID" value="PLN76136.1"/>
    <property type="molecule type" value="Genomic_DNA"/>
</dbReference>
<proteinExistence type="predicted"/>
<accession>A0A2J5HGS7</accession>
<protein>
    <submittedName>
        <fullName evidence="1">Uncharacterized protein</fullName>
    </submittedName>
</protein>
<dbReference type="Proteomes" id="UP000235023">
    <property type="component" value="Unassembled WGS sequence"/>
</dbReference>
<organism evidence="1 2">
    <name type="scientific">Aspergillus taichungensis</name>
    <dbReference type="NCBI Taxonomy" id="482145"/>
    <lineage>
        <taxon>Eukaryota</taxon>
        <taxon>Fungi</taxon>
        <taxon>Dikarya</taxon>
        <taxon>Ascomycota</taxon>
        <taxon>Pezizomycotina</taxon>
        <taxon>Eurotiomycetes</taxon>
        <taxon>Eurotiomycetidae</taxon>
        <taxon>Eurotiales</taxon>
        <taxon>Aspergillaceae</taxon>
        <taxon>Aspergillus</taxon>
        <taxon>Aspergillus subgen. Circumdati</taxon>
    </lineage>
</organism>
<evidence type="ECO:0000313" key="2">
    <source>
        <dbReference type="Proteomes" id="UP000235023"/>
    </source>
</evidence>
<dbReference type="AlphaFoldDB" id="A0A2J5HGS7"/>
<name>A0A2J5HGS7_9EURO</name>
<reference evidence="2" key="1">
    <citation type="submission" date="2017-12" db="EMBL/GenBank/DDBJ databases">
        <authorList>
            <consortium name="DOE Joint Genome Institute"/>
            <person name="Mondo S.J."/>
            <person name="Kjaerbolling I."/>
            <person name="Vesth T.C."/>
            <person name="Frisvad J.C."/>
            <person name="Nybo J.L."/>
            <person name="Theobald S."/>
            <person name="Kuo A."/>
            <person name="Bowyer P."/>
            <person name="Matsuda Y."/>
            <person name="Lyhne E.K."/>
            <person name="Kogle M.E."/>
            <person name="Clum A."/>
            <person name="Lipzen A."/>
            <person name="Salamov A."/>
            <person name="Ngan C.Y."/>
            <person name="Daum C."/>
            <person name="Chiniquy J."/>
            <person name="Barry K."/>
            <person name="LaButti K."/>
            <person name="Haridas S."/>
            <person name="Simmons B.A."/>
            <person name="Magnuson J.K."/>
            <person name="Mortensen U.H."/>
            <person name="Larsen T.O."/>
            <person name="Grigoriev I.V."/>
            <person name="Baker S.E."/>
            <person name="Andersen M.R."/>
            <person name="Nordberg H.P."/>
            <person name="Cantor M.N."/>
            <person name="Hua S.X."/>
        </authorList>
    </citation>
    <scope>NUCLEOTIDE SEQUENCE [LARGE SCALE GENOMIC DNA]</scope>
    <source>
        <strain evidence="2">IBT 19404</strain>
    </source>
</reference>
<evidence type="ECO:0000313" key="1">
    <source>
        <dbReference type="EMBL" id="PLN76136.1"/>
    </source>
</evidence>
<keyword evidence="2" id="KW-1185">Reference proteome</keyword>